<gene>
    <name evidence="1" type="ORF">ACOLOM_LOCUS5206</name>
</gene>
<sequence length="149" mass="16842">MVLKFVCEDPRAASRPVKRRQSANSFICYRNHLQSNNPGQPATQISTLASDSWSTMDAEMKRHWDENSIKKKHGKSILINDIGMENARNVVELVEEHGNYLFVNTVISCHSAHGMKEKITSDSEEIEELLYKEIEQTLASAGSLGFNNF</sequence>
<organism evidence="1 2">
    <name type="scientific">Acaulospora colombiana</name>
    <dbReference type="NCBI Taxonomy" id="27376"/>
    <lineage>
        <taxon>Eukaryota</taxon>
        <taxon>Fungi</taxon>
        <taxon>Fungi incertae sedis</taxon>
        <taxon>Mucoromycota</taxon>
        <taxon>Glomeromycotina</taxon>
        <taxon>Glomeromycetes</taxon>
        <taxon>Diversisporales</taxon>
        <taxon>Acaulosporaceae</taxon>
        <taxon>Acaulospora</taxon>
    </lineage>
</organism>
<name>A0ACA9M0P8_9GLOM</name>
<reference evidence="1" key="1">
    <citation type="submission" date="2021-06" db="EMBL/GenBank/DDBJ databases">
        <authorList>
            <person name="Kallberg Y."/>
            <person name="Tangrot J."/>
            <person name="Rosling A."/>
        </authorList>
    </citation>
    <scope>NUCLEOTIDE SEQUENCE</scope>
    <source>
        <strain evidence="1">CL356</strain>
    </source>
</reference>
<evidence type="ECO:0000313" key="1">
    <source>
        <dbReference type="EMBL" id="CAG8560342.1"/>
    </source>
</evidence>
<proteinExistence type="predicted"/>
<evidence type="ECO:0000313" key="2">
    <source>
        <dbReference type="Proteomes" id="UP000789525"/>
    </source>
</evidence>
<accession>A0ACA9M0P8</accession>
<dbReference type="Proteomes" id="UP000789525">
    <property type="component" value="Unassembled WGS sequence"/>
</dbReference>
<keyword evidence="2" id="KW-1185">Reference proteome</keyword>
<dbReference type="EMBL" id="CAJVPT010009302">
    <property type="protein sequence ID" value="CAG8560342.1"/>
    <property type="molecule type" value="Genomic_DNA"/>
</dbReference>
<comment type="caution">
    <text evidence="1">The sequence shown here is derived from an EMBL/GenBank/DDBJ whole genome shotgun (WGS) entry which is preliminary data.</text>
</comment>
<protein>
    <submittedName>
        <fullName evidence="1">9157_t:CDS:1</fullName>
    </submittedName>
</protein>